<evidence type="ECO:0000313" key="2">
    <source>
        <dbReference type="EMBL" id="KKW17351.1"/>
    </source>
</evidence>
<dbReference type="InterPro" id="IPR029039">
    <property type="entry name" value="Flavoprotein-like_sf"/>
</dbReference>
<dbReference type="PANTHER" id="PTHR30543:SF21">
    <property type="entry name" value="NAD(P)H-DEPENDENT FMN REDUCTASE LOT6"/>
    <property type="match status" value="1"/>
</dbReference>
<name>A0A0G1WEX8_9BACT</name>
<dbReference type="PANTHER" id="PTHR30543">
    <property type="entry name" value="CHROMATE REDUCTASE"/>
    <property type="match status" value="1"/>
</dbReference>
<dbReference type="SUPFAM" id="SSF52218">
    <property type="entry name" value="Flavoproteins"/>
    <property type="match status" value="1"/>
</dbReference>
<accession>A0A0G1WEX8</accession>
<dbReference type="GO" id="GO:0005829">
    <property type="term" value="C:cytosol"/>
    <property type="evidence" value="ECO:0007669"/>
    <property type="project" value="TreeGrafter"/>
</dbReference>
<protein>
    <recommendedName>
        <fullName evidence="1">NADPH-dependent FMN reductase-like domain-containing protein</fullName>
    </recommendedName>
</protein>
<dbReference type="GO" id="GO:0016491">
    <property type="term" value="F:oxidoreductase activity"/>
    <property type="evidence" value="ECO:0007669"/>
    <property type="project" value="InterPro"/>
</dbReference>
<proteinExistence type="predicted"/>
<dbReference type="Pfam" id="PF03358">
    <property type="entry name" value="FMN_red"/>
    <property type="match status" value="1"/>
</dbReference>
<sequence length="197" mass="22288">MNNASTQINLKVIFGSTRPERFSERPGRWMHDEAKKRSDLAVEILDLRDYEMPFFNEPVSPSYKEKPYEHEAVVRWTAKIAEADAFIVIAPEYNHGYPSVLKNALDYAYQEWNNKPVAFVAYGSALGARSVEQLRAVAIELQMAPIRNAIHMPFDVVMAAAKGTPDAEIFAPYAERAGGLLDQLIWWARALKEARSS</sequence>
<dbReference type="AlphaFoldDB" id="A0A0G1WEX8"/>
<feature type="domain" description="NADPH-dependent FMN reductase-like" evidence="1">
    <location>
        <begin position="12"/>
        <end position="150"/>
    </location>
</feature>
<dbReference type="Proteomes" id="UP000034120">
    <property type="component" value="Unassembled WGS sequence"/>
</dbReference>
<dbReference type="Gene3D" id="3.40.50.360">
    <property type="match status" value="1"/>
</dbReference>
<reference evidence="2 3" key="1">
    <citation type="journal article" date="2015" name="Nature">
        <title>rRNA introns, odd ribosomes, and small enigmatic genomes across a large radiation of phyla.</title>
        <authorList>
            <person name="Brown C.T."/>
            <person name="Hug L.A."/>
            <person name="Thomas B.C."/>
            <person name="Sharon I."/>
            <person name="Castelle C.J."/>
            <person name="Singh A."/>
            <person name="Wilkins M.J."/>
            <person name="Williams K.H."/>
            <person name="Banfield J.F."/>
        </authorList>
    </citation>
    <scope>NUCLEOTIDE SEQUENCE [LARGE SCALE GENOMIC DNA]</scope>
</reference>
<evidence type="ECO:0000259" key="1">
    <source>
        <dbReference type="Pfam" id="PF03358"/>
    </source>
</evidence>
<dbReference type="InterPro" id="IPR050712">
    <property type="entry name" value="NAD(P)H-dep_reductase"/>
</dbReference>
<dbReference type="EMBL" id="LCQM01000018">
    <property type="protein sequence ID" value="KKW17351.1"/>
    <property type="molecule type" value="Genomic_DNA"/>
</dbReference>
<dbReference type="GO" id="GO:0010181">
    <property type="term" value="F:FMN binding"/>
    <property type="evidence" value="ECO:0007669"/>
    <property type="project" value="TreeGrafter"/>
</dbReference>
<gene>
    <name evidence="2" type="ORF">UY57_C0018G0003</name>
</gene>
<comment type="caution">
    <text evidence="2">The sequence shown here is derived from an EMBL/GenBank/DDBJ whole genome shotgun (WGS) entry which is preliminary data.</text>
</comment>
<evidence type="ECO:0000313" key="3">
    <source>
        <dbReference type="Proteomes" id="UP000034120"/>
    </source>
</evidence>
<dbReference type="InterPro" id="IPR005025">
    <property type="entry name" value="FMN_Rdtase-like_dom"/>
</dbReference>
<organism evidence="2 3">
    <name type="scientific">Candidatus Kaiserbacteria bacterium GW2011_GWB1_50_17</name>
    <dbReference type="NCBI Taxonomy" id="1618673"/>
    <lineage>
        <taxon>Bacteria</taxon>
        <taxon>Candidatus Kaiseribacteriota</taxon>
    </lineage>
</organism>